<dbReference type="PANTHER" id="PTHR43736:SF4">
    <property type="entry name" value="SLR1690 PROTEIN"/>
    <property type="match status" value="1"/>
</dbReference>
<dbReference type="PANTHER" id="PTHR43736">
    <property type="entry name" value="ADP-RIBOSE PYROPHOSPHATASE"/>
    <property type="match status" value="1"/>
</dbReference>
<evidence type="ECO:0000313" key="2">
    <source>
        <dbReference type="EMBL" id="AYB35007.1"/>
    </source>
</evidence>
<dbReference type="KEGG" id="chk:D4L85_32450"/>
<dbReference type="SUPFAM" id="SSF46785">
    <property type="entry name" value="Winged helix' DNA-binding domain"/>
    <property type="match status" value="1"/>
</dbReference>
<feature type="domain" description="Nudix hydrolase" evidence="1">
    <location>
        <begin position="19"/>
        <end position="163"/>
    </location>
</feature>
<dbReference type="Gene3D" id="1.10.10.10">
    <property type="entry name" value="Winged helix-like DNA-binding domain superfamily/Winged helix DNA-binding domain"/>
    <property type="match status" value="1"/>
</dbReference>
<protein>
    <submittedName>
        <fullName evidence="2">NUDIX domain-containing protein</fullName>
    </submittedName>
</protein>
<dbReference type="InterPro" id="IPR036390">
    <property type="entry name" value="WH_DNA-bd_sf"/>
</dbReference>
<dbReference type="Proteomes" id="UP000266183">
    <property type="component" value="Chromosome"/>
</dbReference>
<dbReference type="InterPro" id="IPR054105">
    <property type="entry name" value="WHD_NrtR"/>
</dbReference>
<dbReference type="InterPro" id="IPR015797">
    <property type="entry name" value="NUDIX_hydrolase-like_dom_sf"/>
</dbReference>
<dbReference type="SUPFAM" id="SSF55811">
    <property type="entry name" value="Nudix"/>
    <property type="match status" value="1"/>
</dbReference>
<accession>A0A385SY36</accession>
<dbReference type="Pfam" id="PF21906">
    <property type="entry name" value="WHD_NrtR"/>
    <property type="match status" value="1"/>
</dbReference>
<proteinExistence type="predicted"/>
<dbReference type="EMBL" id="CP032382">
    <property type="protein sequence ID" value="AYB35007.1"/>
    <property type="molecule type" value="Genomic_DNA"/>
</dbReference>
<evidence type="ECO:0000313" key="3">
    <source>
        <dbReference type="Proteomes" id="UP000266183"/>
    </source>
</evidence>
<evidence type="ECO:0000259" key="1">
    <source>
        <dbReference type="PROSITE" id="PS51462"/>
    </source>
</evidence>
<dbReference type="OrthoDB" id="9786141at2"/>
<dbReference type="Pfam" id="PF00293">
    <property type="entry name" value="NUDIX"/>
    <property type="match status" value="1"/>
</dbReference>
<keyword evidence="3" id="KW-1185">Reference proteome</keyword>
<organism evidence="2 3">
    <name type="scientific">Chryseolinea soli</name>
    <dbReference type="NCBI Taxonomy" id="2321403"/>
    <lineage>
        <taxon>Bacteria</taxon>
        <taxon>Pseudomonadati</taxon>
        <taxon>Bacteroidota</taxon>
        <taxon>Cytophagia</taxon>
        <taxon>Cytophagales</taxon>
        <taxon>Fulvivirgaceae</taxon>
        <taxon>Chryseolinea</taxon>
    </lineage>
</organism>
<gene>
    <name evidence="2" type="ORF">D4L85_32450</name>
</gene>
<dbReference type="CDD" id="cd18873">
    <property type="entry name" value="NUDIX_NadM_like"/>
    <property type="match status" value="1"/>
</dbReference>
<dbReference type="Gene3D" id="3.90.79.10">
    <property type="entry name" value="Nucleoside Triphosphate Pyrophosphohydrolase"/>
    <property type="match status" value="1"/>
</dbReference>
<sequence>MKTEKELLRFLKQGDKEYLSNITIDCVIFGYHERQLKILLGSWKGLNGLGLPGGFIKKNEPISQAALRILKEKTGLDDVYLEQFHVFGDTPYRVNNNAIHPSIAKSWLSGRTISVGYYALVEFSKVTLEPDILIDRYEWHDVEGLPPLLFDHNDTIKTALHHLRINLYHKPIGYTLLEKKFTLPEILFLYETLLKRKLDRRNFPRKLVSLGLIKDTKEVRKIGQHRSPKLYSFDKKNYDRALKEGIVWAI</sequence>
<dbReference type="RefSeq" id="WP_119758258.1">
    <property type="nucleotide sequence ID" value="NZ_CP032382.1"/>
</dbReference>
<name>A0A385SY36_9BACT</name>
<dbReference type="InterPro" id="IPR036388">
    <property type="entry name" value="WH-like_DNA-bd_sf"/>
</dbReference>
<reference evidence="3" key="1">
    <citation type="submission" date="2018-09" db="EMBL/GenBank/DDBJ databases">
        <title>Chryseolinea sp. KIS68-18 isolated from soil.</title>
        <authorList>
            <person name="Weon H.-Y."/>
            <person name="Kwon S.-W."/>
            <person name="Lee S.A."/>
        </authorList>
    </citation>
    <scope>NUCLEOTIDE SEQUENCE [LARGE SCALE GENOMIC DNA]</scope>
    <source>
        <strain evidence="3">KIS68-18</strain>
    </source>
</reference>
<dbReference type="InterPro" id="IPR000086">
    <property type="entry name" value="NUDIX_hydrolase_dom"/>
</dbReference>
<dbReference type="PROSITE" id="PS51462">
    <property type="entry name" value="NUDIX"/>
    <property type="match status" value="1"/>
</dbReference>
<dbReference type="AlphaFoldDB" id="A0A385SY36"/>